<proteinExistence type="predicted"/>
<dbReference type="RefSeq" id="WP_257632901.1">
    <property type="nucleotide sequence ID" value="NZ_JANIIC010000029.1"/>
</dbReference>
<evidence type="ECO:0000313" key="1">
    <source>
        <dbReference type="EMBL" id="MCQ8832049.1"/>
    </source>
</evidence>
<protein>
    <submittedName>
        <fullName evidence="1">Uncharacterized protein</fullName>
    </submittedName>
</protein>
<accession>A0A9X2RXN2</accession>
<evidence type="ECO:0000313" key="2">
    <source>
        <dbReference type="Proteomes" id="UP001142400"/>
    </source>
</evidence>
<keyword evidence="2" id="KW-1185">Reference proteome</keyword>
<dbReference type="Proteomes" id="UP001142400">
    <property type="component" value="Unassembled WGS sequence"/>
</dbReference>
<dbReference type="EMBL" id="JANIIC010000029">
    <property type="protein sequence ID" value="MCQ8832049.1"/>
    <property type="molecule type" value="Genomic_DNA"/>
</dbReference>
<gene>
    <name evidence="1" type="ORF">NQU54_23965</name>
</gene>
<organism evidence="1 2">
    <name type="scientific">Streptomyces malaysiensis subsp. samsunensis</name>
    <dbReference type="NCBI Taxonomy" id="459658"/>
    <lineage>
        <taxon>Bacteria</taxon>
        <taxon>Bacillati</taxon>
        <taxon>Actinomycetota</taxon>
        <taxon>Actinomycetes</taxon>
        <taxon>Kitasatosporales</taxon>
        <taxon>Streptomycetaceae</taxon>
        <taxon>Streptomyces</taxon>
        <taxon>Streptomyces violaceusniger group</taxon>
    </lineage>
</organism>
<name>A0A9X2RXN2_STRMQ</name>
<reference evidence="1" key="1">
    <citation type="submission" date="2022-06" db="EMBL/GenBank/DDBJ databases">
        <title>WGS of actinobacteria.</title>
        <authorList>
            <person name="Thawai C."/>
        </authorList>
    </citation>
    <scope>NUCLEOTIDE SEQUENCE</scope>
    <source>
        <strain evidence="1">DSM 42010</strain>
    </source>
</reference>
<dbReference type="AlphaFoldDB" id="A0A9X2RXN2"/>
<sequence>MIALYLLDVPENTGAIKVAEQLDDVKIQRRGPYFEVSADATIVIDRRATAMRHAVWYSCIAGTTGCVISQWDKDALRADPL</sequence>
<comment type="caution">
    <text evidence="1">The sequence shown here is derived from an EMBL/GenBank/DDBJ whole genome shotgun (WGS) entry which is preliminary data.</text>
</comment>